<name>A0A2A3E1W8_APICC</name>
<keyword evidence="6" id="KW-0175">Coiled coil</keyword>
<dbReference type="PROSITE" id="PS51419">
    <property type="entry name" value="RAB"/>
    <property type="match status" value="1"/>
</dbReference>
<dbReference type="SMART" id="SM00175">
    <property type="entry name" value="RAB"/>
    <property type="match status" value="1"/>
</dbReference>
<organism evidence="7 8">
    <name type="scientific">Apis cerana cerana</name>
    <name type="common">Oriental honeybee</name>
    <dbReference type="NCBI Taxonomy" id="94128"/>
    <lineage>
        <taxon>Eukaryota</taxon>
        <taxon>Metazoa</taxon>
        <taxon>Ecdysozoa</taxon>
        <taxon>Arthropoda</taxon>
        <taxon>Hexapoda</taxon>
        <taxon>Insecta</taxon>
        <taxon>Pterygota</taxon>
        <taxon>Neoptera</taxon>
        <taxon>Endopterygota</taxon>
        <taxon>Hymenoptera</taxon>
        <taxon>Apocrita</taxon>
        <taxon>Aculeata</taxon>
        <taxon>Apoidea</taxon>
        <taxon>Anthophila</taxon>
        <taxon>Apidae</taxon>
        <taxon>Apis</taxon>
    </lineage>
</organism>
<accession>A0A2A3E1W8</accession>
<dbReference type="GO" id="GO:0005525">
    <property type="term" value="F:GTP binding"/>
    <property type="evidence" value="ECO:0007669"/>
    <property type="project" value="UniProtKB-KW"/>
</dbReference>
<comment type="similarity">
    <text evidence="1">Belongs to the small GTPase superfamily. Rab family.</text>
</comment>
<dbReference type="SUPFAM" id="SSF52540">
    <property type="entry name" value="P-loop containing nucleoside triphosphate hydrolases"/>
    <property type="match status" value="1"/>
</dbReference>
<evidence type="ECO:0000256" key="3">
    <source>
        <dbReference type="ARBA" id="ARBA00023134"/>
    </source>
</evidence>
<evidence type="ECO:0000256" key="1">
    <source>
        <dbReference type="ARBA" id="ARBA00006270"/>
    </source>
</evidence>
<dbReference type="Pfam" id="PF00071">
    <property type="entry name" value="Ras"/>
    <property type="match status" value="1"/>
</dbReference>
<proteinExistence type="inferred from homology"/>
<dbReference type="OrthoDB" id="166611at2759"/>
<dbReference type="STRING" id="94128.A0A2A3E1W8"/>
<keyword evidence="8" id="KW-1185">Reference proteome</keyword>
<dbReference type="PRINTS" id="PR00449">
    <property type="entry name" value="RASTRNSFRMNG"/>
</dbReference>
<feature type="coiled-coil region" evidence="6">
    <location>
        <begin position="43"/>
        <end position="70"/>
    </location>
</feature>
<dbReference type="FunFam" id="3.40.50.300:FF:001129">
    <property type="entry name" value="ras-related protein Rab-44 isoform X2"/>
    <property type="match status" value="1"/>
</dbReference>
<keyword evidence="3" id="KW-0342">GTP-binding</keyword>
<keyword evidence="5" id="KW-0636">Prenylation</keyword>
<dbReference type="PROSITE" id="PS51421">
    <property type="entry name" value="RAS"/>
    <property type="match status" value="1"/>
</dbReference>
<dbReference type="NCBIfam" id="TIGR00231">
    <property type="entry name" value="small_GTP"/>
    <property type="match status" value="1"/>
</dbReference>
<dbReference type="SMART" id="SM00174">
    <property type="entry name" value="RHO"/>
    <property type="match status" value="1"/>
</dbReference>
<dbReference type="EMBL" id="KZ288508">
    <property type="protein sequence ID" value="PBC25129.1"/>
    <property type="molecule type" value="Genomic_DNA"/>
</dbReference>
<reference evidence="7 8" key="1">
    <citation type="submission" date="2014-07" db="EMBL/GenBank/DDBJ databases">
        <title>Genomic and transcriptomic analysis on Apis cerana provide comprehensive insights into honey bee biology.</title>
        <authorList>
            <person name="Diao Q."/>
            <person name="Sun L."/>
            <person name="Zheng H."/>
            <person name="Zheng H."/>
            <person name="Xu S."/>
            <person name="Wang S."/>
            <person name="Zeng Z."/>
            <person name="Hu F."/>
            <person name="Su S."/>
            <person name="Wu J."/>
        </authorList>
    </citation>
    <scope>NUCLEOTIDE SEQUENCE [LARGE SCALE GENOMIC DNA]</scope>
    <source>
        <tissue evidence="7">Pupae without intestine</tissue>
    </source>
</reference>
<evidence type="ECO:0000256" key="4">
    <source>
        <dbReference type="ARBA" id="ARBA00023288"/>
    </source>
</evidence>
<dbReference type="InterPro" id="IPR001806">
    <property type="entry name" value="Small_GTPase"/>
</dbReference>
<dbReference type="PANTHER" id="PTHR47980">
    <property type="entry name" value="LD44762P"/>
    <property type="match status" value="1"/>
</dbReference>
<evidence type="ECO:0000256" key="6">
    <source>
        <dbReference type="SAM" id="Coils"/>
    </source>
</evidence>
<dbReference type="InterPro" id="IPR005225">
    <property type="entry name" value="Small_GTP-bd"/>
</dbReference>
<evidence type="ECO:0000313" key="8">
    <source>
        <dbReference type="Proteomes" id="UP000242457"/>
    </source>
</evidence>
<dbReference type="GO" id="GO:0003924">
    <property type="term" value="F:GTPase activity"/>
    <property type="evidence" value="ECO:0007669"/>
    <property type="project" value="InterPro"/>
</dbReference>
<feature type="coiled-coil region" evidence="6">
    <location>
        <begin position="96"/>
        <end position="180"/>
    </location>
</feature>
<dbReference type="Gene3D" id="3.40.50.300">
    <property type="entry name" value="P-loop containing nucleotide triphosphate hydrolases"/>
    <property type="match status" value="1"/>
</dbReference>
<keyword evidence="4" id="KW-0449">Lipoprotein</keyword>
<dbReference type="InterPro" id="IPR050305">
    <property type="entry name" value="Small_GTPase_Rab"/>
</dbReference>
<dbReference type="PROSITE" id="PS51420">
    <property type="entry name" value="RHO"/>
    <property type="match status" value="1"/>
</dbReference>
<sequence length="599" mass="70849">MVDLHGKDKGNISLPAKLQSYENDDEKKPTIINMQKTFYTIKIADIESRINRLDERNEELLEEIETTNELSATIDTETIEEITSLNKQFLTQNSLVESLKNKINTIENDRIENQRLHEEKKELFNQNYKKTKFELISQAKVLNAEINVLQDFKRVQNILQEKLEENEEQMVKNEKKVKETIEIVNRKIEFDKEMLKNEMYDCLLDLAAQFQMQVNKHINLPNQRLMRENIMLKHELLQISENISSKMDTELYLKNSQINYKEKLDTQSMFIKDNIKISKIQDIILEYIKKKLENAKKNLSHISIPEDAKQREYMILIEKTIYEQCNIHFRLATLKTILHKIRLKINLAKHFLKLIESKIRAVFETIYDLKYNATCLLKYPYSRWDLITMSCIEVFLFLRDILIKGQIKFENYVVESTESIPDKLESTSNIKENSNIEDINLIMFITKESLRIDFKIRTIELDGKKIKLQIWDTAGQERFRTITTAYYRGAMGIMLVYDVTNEKSFENIKNWIRNIEENASADVEKMLLGNKCELTEKRQVSKERGEQLAVEYGIKFMETSAKSSINVEEAFYTLARDIKAKMEKKLVNIFFQCYCFFCN</sequence>
<evidence type="ECO:0000313" key="7">
    <source>
        <dbReference type="EMBL" id="PBC25129.1"/>
    </source>
</evidence>
<gene>
    <name evidence="7" type="ORF">APICC_01967</name>
</gene>
<evidence type="ECO:0000256" key="5">
    <source>
        <dbReference type="ARBA" id="ARBA00023289"/>
    </source>
</evidence>
<dbReference type="Proteomes" id="UP000242457">
    <property type="component" value="Unassembled WGS sequence"/>
</dbReference>
<dbReference type="InterPro" id="IPR027417">
    <property type="entry name" value="P-loop_NTPase"/>
</dbReference>
<protein>
    <submittedName>
        <fullName evidence="7">Ras-related protein Rab-8A</fullName>
    </submittedName>
</protein>
<dbReference type="AlphaFoldDB" id="A0A2A3E1W8"/>
<evidence type="ECO:0000256" key="2">
    <source>
        <dbReference type="ARBA" id="ARBA00022741"/>
    </source>
</evidence>
<keyword evidence="2" id="KW-0547">Nucleotide-binding</keyword>
<dbReference type="SMART" id="SM00173">
    <property type="entry name" value="RAS"/>
    <property type="match status" value="1"/>
</dbReference>